<comment type="subcellular location">
    <subcellularLocation>
        <location evidence="1">Nucleus</location>
    </subcellularLocation>
</comment>
<evidence type="ECO:0000313" key="11">
    <source>
        <dbReference type="Proteomes" id="UP001182556"/>
    </source>
</evidence>
<dbReference type="CDD" id="cd00067">
    <property type="entry name" value="GAL4"/>
    <property type="match status" value="1"/>
</dbReference>
<organism evidence="10 11">
    <name type="scientific">Papiliotrema laurentii</name>
    <name type="common">Cryptococcus laurentii</name>
    <dbReference type="NCBI Taxonomy" id="5418"/>
    <lineage>
        <taxon>Eukaryota</taxon>
        <taxon>Fungi</taxon>
        <taxon>Dikarya</taxon>
        <taxon>Basidiomycota</taxon>
        <taxon>Agaricomycotina</taxon>
        <taxon>Tremellomycetes</taxon>
        <taxon>Tremellales</taxon>
        <taxon>Rhynchogastremaceae</taxon>
        <taxon>Papiliotrema</taxon>
    </lineage>
</organism>
<dbReference type="Gene3D" id="4.10.240.10">
    <property type="entry name" value="Zn(2)-C6 fungal-type DNA-binding domain"/>
    <property type="match status" value="1"/>
</dbReference>
<feature type="compositionally biased region" description="Polar residues" evidence="8">
    <location>
        <begin position="1"/>
        <end position="13"/>
    </location>
</feature>
<proteinExistence type="predicted"/>
<keyword evidence="2" id="KW-0479">Metal-binding</keyword>
<keyword evidence="4" id="KW-0805">Transcription regulation</keyword>
<protein>
    <submittedName>
        <fullName evidence="10">Fungal-specific transcription factor domain-containing protein</fullName>
    </submittedName>
</protein>
<dbReference type="CDD" id="cd12148">
    <property type="entry name" value="fungal_TF_MHR"/>
    <property type="match status" value="1"/>
</dbReference>
<dbReference type="EMBL" id="JAODAN010000009">
    <property type="protein sequence ID" value="KAK1922136.1"/>
    <property type="molecule type" value="Genomic_DNA"/>
</dbReference>
<dbReference type="AlphaFoldDB" id="A0AAD9FNF2"/>
<sequence>MNPSTSPQPQGTVEPSFGPNRSRATRACDNCKSKRSKCLPVPGQSTDRPMCIMCAGQGLECTFTVPAKRRGPQPGFKRVRTDTSDSPVSAGSHRLPTSTSPIYGTSNVRLQPEKVTIGPGPLCGLPPGLVDELLAVYFTHVHNIWPIIYKPLFNPHSTPAPLLLSICALASCISPPPPDSSHTPDTLFRMAEKSLETSEGLAGFSIPIIQSLALLSLRQTGNGHKQSAFVYTGRACIGALSMGLNLKPSAFVSQIEVEVRSRTYWNVYILDKILAEETGRPVLLPYHRSSVPMPSVNETDELESWPPLPMSSALVPKSVRHIVPRRGHVMSCFAWGIRLAILYEEILALDVQTPDPVPPVGEGDEGLAAWDREYEQWKSKNGEDIEGLAMRLEAWMKSCPAYLDVHLSPDVSPLPQTIVLLAWYHCTRILLYSRLTPARYPAVPSYTPLGALIQNSQSICSAAAQDTIDLFALADRHRLLTSISVDVIHLLSLTTLYEAFDSTSPDEAVAHRAKVNFAQCCIWLRDLSASWPTASAHKRFFEGLIQGGLRLTAWDDEAHIDHELDSGTPGVQGGLRSFGRSLSKTRYAREQMTDIFQLPQIYWNHLTNNDQIAGLPATNEGPLNLTGNAREVRTRSTTPGWTGPEGVLEESWGWNAPVQPPMAGAPDGPVDPPVPLAAGSTQDGPPVAQLPPGGVSGEQDQSAVYAALMSYLVQAARGQGPTA</sequence>
<dbReference type="GO" id="GO:0000981">
    <property type="term" value="F:DNA-binding transcription factor activity, RNA polymerase II-specific"/>
    <property type="evidence" value="ECO:0007669"/>
    <property type="project" value="InterPro"/>
</dbReference>
<dbReference type="GO" id="GO:0005634">
    <property type="term" value="C:nucleus"/>
    <property type="evidence" value="ECO:0007669"/>
    <property type="project" value="UniProtKB-SubCell"/>
</dbReference>
<evidence type="ECO:0000256" key="1">
    <source>
        <dbReference type="ARBA" id="ARBA00004123"/>
    </source>
</evidence>
<dbReference type="PROSITE" id="PS50048">
    <property type="entry name" value="ZN2_CY6_FUNGAL_2"/>
    <property type="match status" value="1"/>
</dbReference>
<evidence type="ECO:0000256" key="2">
    <source>
        <dbReference type="ARBA" id="ARBA00022723"/>
    </source>
</evidence>
<dbReference type="Pfam" id="PF04082">
    <property type="entry name" value="Fungal_trans"/>
    <property type="match status" value="1"/>
</dbReference>
<dbReference type="PROSITE" id="PS00463">
    <property type="entry name" value="ZN2_CY6_FUNGAL_1"/>
    <property type="match status" value="1"/>
</dbReference>
<dbReference type="GO" id="GO:0003677">
    <property type="term" value="F:DNA binding"/>
    <property type="evidence" value="ECO:0007669"/>
    <property type="project" value="UniProtKB-KW"/>
</dbReference>
<keyword evidence="6" id="KW-0804">Transcription</keyword>
<dbReference type="SUPFAM" id="SSF57701">
    <property type="entry name" value="Zn2/Cys6 DNA-binding domain"/>
    <property type="match status" value="1"/>
</dbReference>
<dbReference type="GO" id="GO:0006351">
    <property type="term" value="P:DNA-templated transcription"/>
    <property type="evidence" value="ECO:0007669"/>
    <property type="project" value="InterPro"/>
</dbReference>
<feature type="region of interest" description="Disordered" evidence="8">
    <location>
        <begin position="1"/>
        <end position="26"/>
    </location>
</feature>
<dbReference type="SMART" id="SM00066">
    <property type="entry name" value="GAL4"/>
    <property type="match status" value="1"/>
</dbReference>
<feature type="compositionally biased region" description="Polar residues" evidence="8">
    <location>
        <begin position="84"/>
        <end position="104"/>
    </location>
</feature>
<name>A0AAD9FNF2_PAPLA</name>
<reference evidence="10" key="1">
    <citation type="submission" date="2023-02" db="EMBL/GenBank/DDBJ databases">
        <title>Identification and recombinant expression of a fungal hydrolase from Papiliotrema laurentii that hydrolyzes apple cutin and clears colloidal polyester polyurethane.</title>
        <authorList>
            <consortium name="DOE Joint Genome Institute"/>
            <person name="Roman V.A."/>
            <person name="Bojanowski C."/>
            <person name="Crable B.R."/>
            <person name="Wagner D.N."/>
            <person name="Hung C.S."/>
            <person name="Nadeau L.J."/>
            <person name="Schratz L."/>
            <person name="Haridas S."/>
            <person name="Pangilinan J."/>
            <person name="Lipzen A."/>
            <person name="Na H."/>
            <person name="Yan M."/>
            <person name="Ng V."/>
            <person name="Grigoriev I.V."/>
            <person name="Spatafora J.W."/>
            <person name="Barlow D."/>
            <person name="Biffinger J."/>
            <person name="Kelley-Loughnane N."/>
            <person name="Varaljay V.A."/>
            <person name="Crookes-Goodson W.J."/>
        </authorList>
    </citation>
    <scope>NUCLEOTIDE SEQUENCE</scope>
    <source>
        <strain evidence="10">5307AH</strain>
    </source>
</reference>
<keyword evidence="3" id="KW-0862">Zinc</keyword>
<dbReference type="InterPro" id="IPR036864">
    <property type="entry name" value="Zn2-C6_fun-type_DNA-bd_sf"/>
</dbReference>
<evidence type="ECO:0000256" key="4">
    <source>
        <dbReference type="ARBA" id="ARBA00023015"/>
    </source>
</evidence>
<evidence type="ECO:0000313" key="10">
    <source>
        <dbReference type="EMBL" id="KAK1922136.1"/>
    </source>
</evidence>
<dbReference type="SMART" id="SM00906">
    <property type="entry name" value="Fungal_trans"/>
    <property type="match status" value="1"/>
</dbReference>
<feature type="region of interest" description="Disordered" evidence="8">
    <location>
        <begin position="70"/>
        <end position="104"/>
    </location>
</feature>
<evidence type="ECO:0000256" key="3">
    <source>
        <dbReference type="ARBA" id="ARBA00022833"/>
    </source>
</evidence>
<evidence type="ECO:0000256" key="5">
    <source>
        <dbReference type="ARBA" id="ARBA00023125"/>
    </source>
</evidence>
<keyword evidence="11" id="KW-1185">Reference proteome</keyword>
<dbReference type="Proteomes" id="UP001182556">
    <property type="component" value="Unassembled WGS sequence"/>
</dbReference>
<evidence type="ECO:0000259" key="9">
    <source>
        <dbReference type="PROSITE" id="PS50048"/>
    </source>
</evidence>
<dbReference type="Pfam" id="PF00172">
    <property type="entry name" value="Zn_clus"/>
    <property type="match status" value="1"/>
</dbReference>
<dbReference type="InterPro" id="IPR051615">
    <property type="entry name" value="Transcr_Regulatory_Elem"/>
</dbReference>
<feature type="domain" description="Zn(2)-C6 fungal-type" evidence="9">
    <location>
        <begin position="27"/>
        <end position="63"/>
    </location>
</feature>
<keyword evidence="7" id="KW-0539">Nucleus</keyword>
<evidence type="ECO:0000256" key="8">
    <source>
        <dbReference type="SAM" id="MobiDB-lite"/>
    </source>
</evidence>
<dbReference type="InterPro" id="IPR001138">
    <property type="entry name" value="Zn2Cys6_DnaBD"/>
</dbReference>
<dbReference type="InterPro" id="IPR007219">
    <property type="entry name" value="XnlR_reg_dom"/>
</dbReference>
<gene>
    <name evidence="10" type="ORF">DB88DRAFT_497300</name>
</gene>
<dbReference type="PANTHER" id="PTHR31313">
    <property type="entry name" value="TY1 ENHANCER ACTIVATOR"/>
    <property type="match status" value="1"/>
</dbReference>
<evidence type="ECO:0000256" key="6">
    <source>
        <dbReference type="ARBA" id="ARBA00023163"/>
    </source>
</evidence>
<comment type="caution">
    <text evidence="10">The sequence shown here is derived from an EMBL/GenBank/DDBJ whole genome shotgun (WGS) entry which is preliminary data.</text>
</comment>
<accession>A0AAD9FNF2</accession>
<dbReference type="GO" id="GO:0008270">
    <property type="term" value="F:zinc ion binding"/>
    <property type="evidence" value="ECO:0007669"/>
    <property type="project" value="InterPro"/>
</dbReference>
<evidence type="ECO:0000256" key="7">
    <source>
        <dbReference type="ARBA" id="ARBA00023242"/>
    </source>
</evidence>
<dbReference type="PANTHER" id="PTHR31313:SF78">
    <property type="entry name" value="TRANSCRIPTION FACTOR DOMAIN-CONTAINING PROTEIN"/>
    <property type="match status" value="1"/>
</dbReference>
<feature type="region of interest" description="Disordered" evidence="8">
    <location>
        <begin position="659"/>
        <end position="699"/>
    </location>
</feature>
<keyword evidence="5" id="KW-0238">DNA-binding</keyword>